<gene>
    <name evidence="15" type="primary">ligA</name>
    <name evidence="18" type="ORF">CWE10_07505</name>
</gene>
<dbReference type="Gene3D" id="1.10.150.20">
    <property type="entry name" value="5' to 3' exonuclease, C-terminal subdomain"/>
    <property type="match status" value="2"/>
</dbReference>
<feature type="binding site" evidence="15">
    <location>
        <position position="410"/>
    </location>
    <ligand>
        <name>Zn(2+)</name>
        <dbReference type="ChEBI" id="CHEBI:29105"/>
    </ligand>
</feature>
<dbReference type="SMART" id="SM00292">
    <property type="entry name" value="BRCT"/>
    <property type="match status" value="1"/>
</dbReference>
<evidence type="ECO:0000256" key="11">
    <source>
        <dbReference type="ARBA" id="ARBA00023204"/>
    </source>
</evidence>
<evidence type="ECO:0000256" key="12">
    <source>
        <dbReference type="ARBA" id="ARBA00023211"/>
    </source>
</evidence>
<evidence type="ECO:0000256" key="1">
    <source>
        <dbReference type="ARBA" id="ARBA00004067"/>
    </source>
</evidence>
<keyword evidence="4 15" id="KW-0436">Ligase</keyword>
<evidence type="ECO:0000256" key="5">
    <source>
        <dbReference type="ARBA" id="ARBA00022705"/>
    </source>
</evidence>
<accession>A0A953ID30</accession>
<dbReference type="InterPro" id="IPR012340">
    <property type="entry name" value="NA-bd_OB-fold"/>
</dbReference>
<feature type="binding site" evidence="15">
    <location>
        <begin position="83"/>
        <end position="84"/>
    </location>
    <ligand>
        <name>NAD(+)</name>
        <dbReference type="ChEBI" id="CHEBI:57540"/>
    </ligand>
</feature>
<dbReference type="Gene3D" id="3.40.50.10190">
    <property type="entry name" value="BRCT domain"/>
    <property type="match status" value="1"/>
</dbReference>
<dbReference type="FunFam" id="2.40.50.140:FF:000012">
    <property type="entry name" value="DNA ligase"/>
    <property type="match status" value="1"/>
</dbReference>
<evidence type="ECO:0000256" key="13">
    <source>
        <dbReference type="ARBA" id="ARBA00034005"/>
    </source>
</evidence>
<dbReference type="Gene3D" id="6.20.10.30">
    <property type="match status" value="1"/>
</dbReference>
<feature type="binding site" evidence="15">
    <location>
        <position position="433"/>
    </location>
    <ligand>
        <name>Zn(2+)</name>
        <dbReference type="ChEBI" id="CHEBI:29105"/>
    </ligand>
</feature>
<dbReference type="PROSITE" id="PS01055">
    <property type="entry name" value="DNA_LIGASE_N1"/>
    <property type="match status" value="1"/>
</dbReference>
<dbReference type="Pfam" id="PF14520">
    <property type="entry name" value="HHH_5"/>
    <property type="match status" value="1"/>
</dbReference>
<dbReference type="Gene3D" id="1.10.287.610">
    <property type="entry name" value="Helix hairpin bin"/>
    <property type="match status" value="1"/>
</dbReference>
<dbReference type="SMART" id="SM00278">
    <property type="entry name" value="HhH1"/>
    <property type="match status" value="4"/>
</dbReference>
<keyword evidence="7 15" id="KW-0227">DNA damage</keyword>
<dbReference type="Gene3D" id="2.40.50.140">
    <property type="entry name" value="Nucleic acid-binding proteins"/>
    <property type="match status" value="1"/>
</dbReference>
<dbReference type="GO" id="GO:0046872">
    <property type="term" value="F:metal ion binding"/>
    <property type="evidence" value="ECO:0007669"/>
    <property type="project" value="UniProtKB-KW"/>
</dbReference>
<evidence type="ECO:0000259" key="17">
    <source>
        <dbReference type="PROSITE" id="PS50172"/>
    </source>
</evidence>
<dbReference type="PANTHER" id="PTHR23389:SF9">
    <property type="entry name" value="DNA LIGASE"/>
    <property type="match status" value="1"/>
</dbReference>
<dbReference type="InterPro" id="IPR004150">
    <property type="entry name" value="NAD_DNA_ligase_OB"/>
</dbReference>
<dbReference type="InterPro" id="IPR001357">
    <property type="entry name" value="BRCT_dom"/>
</dbReference>
<evidence type="ECO:0000313" key="19">
    <source>
        <dbReference type="Proteomes" id="UP000732377"/>
    </source>
</evidence>
<feature type="domain" description="BRCT" evidence="17">
    <location>
        <begin position="594"/>
        <end position="673"/>
    </location>
</feature>
<dbReference type="Pfam" id="PF00533">
    <property type="entry name" value="BRCT"/>
    <property type="match status" value="1"/>
</dbReference>
<dbReference type="PROSITE" id="PS50172">
    <property type="entry name" value="BRCT"/>
    <property type="match status" value="1"/>
</dbReference>
<keyword evidence="5 15" id="KW-0235">DNA replication</keyword>
<comment type="catalytic activity">
    <reaction evidence="13 15">
        <text>NAD(+) + (deoxyribonucleotide)n-3'-hydroxyl + 5'-phospho-(deoxyribonucleotide)m = (deoxyribonucleotide)n+m + AMP + beta-nicotinamide D-nucleotide.</text>
        <dbReference type="EC" id="6.5.1.2"/>
    </reaction>
</comment>
<dbReference type="InterPro" id="IPR018239">
    <property type="entry name" value="DNA_ligase_AS"/>
</dbReference>
<feature type="binding site" evidence="15">
    <location>
        <position position="137"/>
    </location>
    <ligand>
        <name>NAD(+)</name>
        <dbReference type="ChEBI" id="CHEBI:57540"/>
    </ligand>
</feature>
<dbReference type="SMART" id="SM00532">
    <property type="entry name" value="LIGANc"/>
    <property type="match status" value="1"/>
</dbReference>
<feature type="active site" description="N6-AMP-lysine intermediate" evidence="15">
    <location>
        <position position="116"/>
    </location>
</feature>
<dbReference type="PANTHER" id="PTHR23389">
    <property type="entry name" value="CHROMOSOME TRANSMISSION FIDELITY FACTOR 18"/>
    <property type="match status" value="1"/>
</dbReference>
<feature type="region of interest" description="Disordered" evidence="16">
    <location>
        <begin position="54"/>
        <end position="74"/>
    </location>
</feature>
<dbReference type="FunFam" id="3.30.470.30:FF:000001">
    <property type="entry name" value="DNA ligase"/>
    <property type="match status" value="1"/>
</dbReference>
<name>A0A953ID30_SYMTR</name>
<dbReference type="InterPro" id="IPR041663">
    <property type="entry name" value="DisA/LigA_HHH"/>
</dbReference>
<dbReference type="SUPFAM" id="SSF52113">
    <property type="entry name" value="BRCT domain"/>
    <property type="match status" value="1"/>
</dbReference>
<dbReference type="NCBIfam" id="NF005932">
    <property type="entry name" value="PRK07956.1"/>
    <property type="match status" value="1"/>
</dbReference>
<keyword evidence="10 15" id="KW-0520">NAD</keyword>
<dbReference type="HAMAP" id="MF_01588">
    <property type="entry name" value="DNA_ligase_A"/>
    <property type="match status" value="1"/>
</dbReference>
<comment type="similarity">
    <text evidence="14 15">Belongs to the NAD-dependent DNA ligase family. LigA subfamily.</text>
</comment>
<dbReference type="FunFam" id="1.10.150.20:FF:000007">
    <property type="entry name" value="DNA ligase"/>
    <property type="match status" value="1"/>
</dbReference>
<evidence type="ECO:0000256" key="16">
    <source>
        <dbReference type="SAM" id="MobiDB-lite"/>
    </source>
</evidence>
<evidence type="ECO:0000256" key="10">
    <source>
        <dbReference type="ARBA" id="ARBA00023027"/>
    </source>
</evidence>
<dbReference type="Pfam" id="PF01653">
    <property type="entry name" value="DNA_ligase_aden"/>
    <property type="match status" value="1"/>
</dbReference>
<sequence length="673" mass="74799">MDRSWAERRIPELIETIRHHEYLYYVKNEPEISDAAFDELMQELKQLEEAFPDLRRPDSPTQRVGGATAPDFAKVPHQPPMYSLDNAFSEADLRDFDRRVREGLGGEPVSYVCELKIDGLSISLRYEDGLFVQGATRGDGETGEDVTENLRTIGSIPLRLDGTEAPVPPRLIVRGEVYMTKQVLEELNAALAAEGKPLLQNPRNAAAGGLRQKDPRKTRERRLDAFLYQVVDAEALGIADHWSALQRLQAWRFKVNPHRHLAHTIDEVLDWVAGWQARRHELPYEIDGLVIKVNDLAQQRRLGFTSKFPRWAIAYKFPAEERETTVVGISLEVGRTGVVTPSADLAPVRIAGTTVKRATLHNEDYIREKDIRVGDTVIVRKAGEIIPEVVRVVLEKRPPDAQPWTFPKTCPACGAELVRIEGEAATRCTNNLCPAQQYRAILHFASRDAMNIEGLGEALVQSLLDHGLIEDAADLYRLREKRDALIRLERMGEKSVDNLLAAIDATRQNPLHRLIFALGIRHVGERAARLLADHFGSMEAIEQAGLDELTAIPGLGPKIAESVKNYFASPRSHQLLAKLRAAGVNMVGEKKAGPTEGPLAGMTVVVTGTLVRWSRKEIEELIQQLGGKAAGSVSRKTSFVVAGEAAGSKLQKAQELGIPVLTEDEFCERYLQG</sequence>
<comment type="caution">
    <text evidence="15">Lacks conserved residue(s) required for the propagation of feature annotation.</text>
</comment>
<dbReference type="GO" id="GO:0003677">
    <property type="term" value="F:DNA binding"/>
    <property type="evidence" value="ECO:0007669"/>
    <property type="project" value="InterPro"/>
</dbReference>
<dbReference type="GO" id="GO:0006281">
    <property type="term" value="P:DNA repair"/>
    <property type="evidence" value="ECO:0007669"/>
    <property type="project" value="UniProtKB-KW"/>
</dbReference>
<dbReference type="Proteomes" id="UP000732377">
    <property type="component" value="Unassembled WGS sequence"/>
</dbReference>
<evidence type="ECO:0000256" key="9">
    <source>
        <dbReference type="ARBA" id="ARBA00022842"/>
    </source>
</evidence>
<dbReference type="FunFam" id="1.10.150.20:FF:000006">
    <property type="entry name" value="DNA ligase"/>
    <property type="match status" value="1"/>
</dbReference>
<dbReference type="Gene3D" id="3.30.470.30">
    <property type="entry name" value="DNA ligase/mRNA capping enzyme"/>
    <property type="match status" value="1"/>
</dbReference>
<dbReference type="Pfam" id="PF12826">
    <property type="entry name" value="HHH_2"/>
    <property type="match status" value="1"/>
</dbReference>
<evidence type="ECO:0000313" key="18">
    <source>
        <dbReference type="EMBL" id="MBY6276055.1"/>
    </source>
</evidence>
<dbReference type="InterPro" id="IPR013840">
    <property type="entry name" value="DNAligase_N"/>
</dbReference>
<feature type="binding site" evidence="15">
    <location>
        <position position="413"/>
    </location>
    <ligand>
        <name>Zn(2+)</name>
        <dbReference type="ChEBI" id="CHEBI:29105"/>
    </ligand>
</feature>
<dbReference type="InterPro" id="IPR003583">
    <property type="entry name" value="Hlx-hairpin-Hlx_DNA-bd_motif"/>
</dbReference>
<dbReference type="SUPFAM" id="SSF47781">
    <property type="entry name" value="RuvA domain 2-like"/>
    <property type="match status" value="1"/>
</dbReference>
<comment type="caution">
    <text evidence="18">The sequence shown here is derived from an EMBL/GenBank/DDBJ whole genome shotgun (WGS) entry which is preliminary data.</text>
</comment>
<dbReference type="NCBIfam" id="TIGR00575">
    <property type="entry name" value="dnlj"/>
    <property type="match status" value="1"/>
</dbReference>
<dbReference type="InterPro" id="IPR004149">
    <property type="entry name" value="Znf_DNAligase_C4"/>
</dbReference>
<keyword evidence="6 15" id="KW-0479">Metal-binding</keyword>
<keyword evidence="8 15" id="KW-0862">Zinc</keyword>
<dbReference type="GO" id="GO:0005829">
    <property type="term" value="C:cytosol"/>
    <property type="evidence" value="ECO:0007669"/>
    <property type="project" value="TreeGrafter"/>
</dbReference>
<dbReference type="GO" id="GO:0006260">
    <property type="term" value="P:DNA replication"/>
    <property type="evidence" value="ECO:0007669"/>
    <property type="project" value="UniProtKB-KW"/>
</dbReference>
<dbReference type="CDD" id="cd00114">
    <property type="entry name" value="LIGANc"/>
    <property type="match status" value="1"/>
</dbReference>
<dbReference type="Pfam" id="PF03120">
    <property type="entry name" value="OB_DNA_ligase"/>
    <property type="match status" value="1"/>
</dbReference>
<organism evidence="18 19">
    <name type="scientific">Symbiobacterium thermophilum</name>
    <dbReference type="NCBI Taxonomy" id="2734"/>
    <lineage>
        <taxon>Bacteria</taxon>
        <taxon>Bacillati</taxon>
        <taxon>Bacillota</taxon>
        <taxon>Clostridia</taxon>
        <taxon>Eubacteriales</taxon>
        <taxon>Symbiobacteriaceae</taxon>
        <taxon>Symbiobacterium</taxon>
    </lineage>
</organism>
<dbReference type="PIRSF" id="PIRSF001604">
    <property type="entry name" value="LigA"/>
    <property type="match status" value="1"/>
</dbReference>
<feature type="binding site" evidence="15">
    <location>
        <position position="316"/>
    </location>
    <ligand>
        <name>NAD(+)</name>
        <dbReference type="ChEBI" id="CHEBI:57540"/>
    </ligand>
</feature>
<dbReference type="InterPro" id="IPR036420">
    <property type="entry name" value="BRCT_dom_sf"/>
</dbReference>
<dbReference type="InterPro" id="IPR001679">
    <property type="entry name" value="DNA_ligase"/>
</dbReference>
<dbReference type="RefSeq" id="WP_273379003.1">
    <property type="nucleotide sequence ID" value="NZ_PIUK01000055.1"/>
</dbReference>
<feature type="binding site" evidence="15">
    <location>
        <position position="114"/>
    </location>
    <ligand>
        <name>NAD(+)</name>
        <dbReference type="ChEBI" id="CHEBI:57540"/>
    </ligand>
</feature>
<dbReference type="FunFam" id="1.10.287.610:FF:000002">
    <property type="entry name" value="DNA ligase"/>
    <property type="match status" value="1"/>
</dbReference>
<evidence type="ECO:0000256" key="14">
    <source>
        <dbReference type="ARBA" id="ARBA00060881"/>
    </source>
</evidence>
<feature type="binding site" evidence="15">
    <location>
        <begin position="34"/>
        <end position="38"/>
    </location>
    <ligand>
        <name>NAD(+)</name>
        <dbReference type="ChEBI" id="CHEBI:57540"/>
    </ligand>
</feature>
<dbReference type="GO" id="GO:0003911">
    <property type="term" value="F:DNA ligase (NAD+) activity"/>
    <property type="evidence" value="ECO:0007669"/>
    <property type="project" value="UniProtKB-UniRule"/>
</dbReference>
<dbReference type="EMBL" id="PIUK01000055">
    <property type="protein sequence ID" value="MBY6276055.1"/>
    <property type="molecule type" value="Genomic_DNA"/>
</dbReference>
<keyword evidence="12 15" id="KW-0464">Manganese</keyword>
<dbReference type="SUPFAM" id="SSF56091">
    <property type="entry name" value="DNA ligase/mRNA capping enzyme, catalytic domain"/>
    <property type="match status" value="1"/>
</dbReference>
<proteinExistence type="inferred from homology"/>
<evidence type="ECO:0000256" key="15">
    <source>
        <dbReference type="HAMAP-Rule" id="MF_01588"/>
    </source>
</evidence>
<evidence type="ECO:0000256" key="4">
    <source>
        <dbReference type="ARBA" id="ARBA00022598"/>
    </source>
</evidence>
<dbReference type="EC" id="6.5.1.2" evidence="2 15"/>
<evidence type="ECO:0000256" key="7">
    <source>
        <dbReference type="ARBA" id="ARBA00022763"/>
    </source>
</evidence>
<evidence type="ECO:0000256" key="6">
    <source>
        <dbReference type="ARBA" id="ARBA00022723"/>
    </source>
</evidence>
<dbReference type="AlphaFoldDB" id="A0A953ID30"/>
<dbReference type="Pfam" id="PF03119">
    <property type="entry name" value="DNA_ligase_ZBD"/>
    <property type="match status" value="1"/>
</dbReference>
<feature type="binding site" evidence="15">
    <location>
        <position position="292"/>
    </location>
    <ligand>
        <name>NAD(+)</name>
        <dbReference type="ChEBI" id="CHEBI:57540"/>
    </ligand>
</feature>
<dbReference type="SUPFAM" id="SSF50249">
    <property type="entry name" value="Nucleic acid-binding proteins"/>
    <property type="match status" value="1"/>
</dbReference>
<evidence type="ECO:0000256" key="2">
    <source>
        <dbReference type="ARBA" id="ARBA00012722"/>
    </source>
</evidence>
<dbReference type="CDD" id="cd17748">
    <property type="entry name" value="BRCT_DNA_ligase_like"/>
    <property type="match status" value="1"/>
</dbReference>
<feature type="binding site" evidence="15">
    <location>
        <position position="176"/>
    </location>
    <ligand>
        <name>NAD(+)</name>
        <dbReference type="ChEBI" id="CHEBI:57540"/>
    </ligand>
</feature>
<dbReference type="InterPro" id="IPR013839">
    <property type="entry name" value="DNAligase_adenylation"/>
</dbReference>
<comment type="cofactor">
    <cofactor evidence="15">
        <name>Mg(2+)</name>
        <dbReference type="ChEBI" id="CHEBI:18420"/>
    </cofactor>
    <cofactor evidence="15">
        <name>Mn(2+)</name>
        <dbReference type="ChEBI" id="CHEBI:29035"/>
    </cofactor>
</comment>
<keyword evidence="9 15" id="KW-0460">Magnesium</keyword>
<comment type="function">
    <text evidence="1 15">DNA ligase that catalyzes the formation of phosphodiester linkages between 5'-phosphoryl and 3'-hydroxyl groups in double-stranded DNA using NAD as a coenzyme and as the energy source for the reaction. It is essential for DNA replication and repair of damaged DNA.</text>
</comment>
<keyword evidence="11 15" id="KW-0234">DNA repair</keyword>
<protein>
    <recommendedName>
        <fullName evidence="3 15">DNA ligase</fullName>
        <ecNumber evidence="2 15">6.5.1.2</ecNumber>
    </recommendedName>
    <alternativeName>
        <fullName evidence="15">Polydeoxyribonucleotide synthase [NAD(+)]</fullName>
    </alternativeName>
</protein>
<reference evidence="18" key="1">
    <citation type="submission" date="2017-11" db="EMBL/GenBank/DDBJ databases">
        <title>Three new genomes from thermophilic consortium.</title>
        <authorList>
            <person name="Quaggio R."/>
            <person name="Amgarten D."/>
            <person name="Setubal J.C."/>
        </authorList>
    </citation>
    <scope>NUCLEOTIDE SEQUENCE</scope>
    <source>
        <strain evidence="18">ZCTH01-B2</strain>
    </source>
</reference>
<evidence type="ECO:0000256" key="8">
    <source>
        <dbReference type="ARBA" id="ARBA00022833"/>
    </source>
</evidence>
<dbReference type="InterPro" id="IPR010994">
    <property type="entry name" value="RuvA_2-like"/>
</dbReference>
<evidence type="ECO:0000256" key="3">
    <source>
        <dbReference type="ARBA" id="ARBA00013308"/>
    </source>
</evidence>